<organism evidence="4">
    <name type="scientific">Capitella teleta</name>
    <name type="common">Polychaete worm</name>
    <dbReference type="NCBI Taxonomy" id="283909"/>
    <lineage>
        <taxon>Eukaryota</taxon>
        <taxon>Metazoa</taxon>
        <taxon>Spiralia</taxon>
        <taxon>Lophotrochozoa</taxon>
        <taxon>Annelida</taxon>
        <taxon>Polychaeta</taxon>
        <taxon>Sedentaria</taxon>
        <taxon>Scolecida</taxon>
        <taxon>Capitellidae</taxon>
        <taxon>Capitella</taxon>
    </lineage>
</organism>
<dbReference type="PANTHER" id="PTHR21184:SF6">
    <property type="entry name" value="CONSERVED PLASMA MEMBRANE PROTEIN"/>
    <property type="match status" value="1"/>
</dbReference>
<keyword evidence="6" id="KW-1185">Reference proteome</keyword>
<evidence type="ECO:0000313" key="6">
    <source>
        <dbReference type="Proteomes" id="UP000014760"/>
    </source>
</evidence>
<reference evidence="5" key="3">
    <citation type="submission" date="2015-06" db="UniProtKB">
        <authorList>
            <consortium name="EnsemblMetazoa"/>
        </authorList>
    </citation>
    <scope>IDENTIFICATION</scope>
</reference>
<feature type="domain" description="Menorin-like" evidence="3">
    <location>
        <begin position="298"/>
        <end position="536"/>
    </location>
</feature>
<dbReference type="OrthoDB" id="413402at2759"/>
<keyword evidence="2" id="KW-0732">Signal</keyword>
<dbReference type="EnsemblMetazoa" id="CapteT222574">
    <property type="protein sequence ID" value="CapteP222574"/>
    <property type="gene ID" value="CapteG222574"/>
</dbReference>
<evidence type="ECO:0000259" key="3">
    <source>
        <dbReference type="Pfam" id="PF10223"/>
    </source>
</evidence>
<protein>
    <recommendedName>
        <fullName evidence="3">Menorin-like domain-containing protein</fullName>
    </recommendedName>
</protein>
<dbReference type="AlphaFoldDB" id="R7THD7"/>
<evidence type="ECO:0000313" key="4">
    <source>
        <dbReference type="EMBL" id="ELT90991.1"/>
    </source>
</evidence>
<feature type="domain" description="Menorin-like" evidence="3">
    <location>
        <begin position="38"/>
        <end position="273"/>
    </location>
</feature>
<dbReference type="EMBL" id="AMQN01003013">
    <property type="status" value="NOT_ANNOTATED_CDS"/>
    <property type="molecule type" value="Genomic_DNA"/>
</dbReference>
<gene>
    <name evidence="4" type="ORF">CAPTEDRAFT_222574</name>
</gene>
<dbReference type="Proteomes" id="UP000014760">
    <property type="component" value="Unassembled WGS sequence"/>
</dbReference>
<dbReference type="STRING" id="283909.R7THD7"/>
<dbReference type="EMBL" id="KB310691">
    <property type="protein sequence ID" value="ELT90991.1"/>
    <property type="molecule type" value="Genomic_DNA"/>
</dbReference>
<accession>R7THD7</accession>
<comment type="similarity">
    <text evidence="1">Belongs to the menorin family.</text>
</comment>
<dbReference type="HOGENOM" id="CLU_033162_2_0_1"/>
<evidence type="ECO:0000313" key="5">
    <source>
        <dbReference type="EnsemblMetazoa" id="CapteP222574"/>
    </source>
</evidence>
<feature type="signal peptide" evidence="2">
    <location>
        <begin position="1"/>
        <end position="20"/>
    </location>
</feature>
<sequence>MRVLGRIILLFISGVLFVLANRKFHPADSPLKFFEVDDGLHIKWYHGANSLSEMHEAIAGDHMMLEGDIILRWWGLPNQTEEPVMAHPPAVNSDNTLDNWLTQILNREDKGIKLDFKGLQVVRPSLELLKEKENLVNHPIWANADVVAGPGSSADPIDPKQFLSIVNEVWPNMTLSLGWTTGCCEPFTRQMMEDMLEVCHGVTQPVTFPARAASFRASWEHFKWLLEQNPESYTITVWTPSGAEDWEGTDIYDLLYVRNDCDKTLIYYDLPGEKFEQFKQLSVTAGSLVNYFPLSERDAVDVTWAHAVNSRQELEDVLNSDLMMLEADVLLRGQGTPNQTDIPVMAHPPATDSDITLEEWVERVLSHHSNKGIKLDFKGTDVLEPALRILQHHKNDFFQPILLNADILRGPNANLSTPVDQNEFKRIVGSYFPESIWSIGWTTGWTNTPLDRVYTAEMVSEMSDYAKQLKQPITYPVRAAMIRDSWDLFKNLLDESLSYTLTIWSGANDQVDVDDLVYVRQNYDIDRIYYDLPEPLMQEFMDKINKTIAL</sequence>
<dbReference type="GO" id="GO:0005615">
    <property type="term" value="C:extracellular space"/>
    <property type="evidence" value="ECO:0007669"/>
    <property type="project" value="TreeGrafter"/>
</dbReference>
<reference evidence="4 6" key="2">
    <citation type="journal article" date="2013" name="Nature">
        <title>Insights into bilaterian evolution from three spiralian genomes.</title>
        <authorList>
            <person name="Simakov O."/>
            <person name="Marletaz F."/>
            <person name="Cho S.J."/>
            <person name="Edsinger-Gonzales E."/>
            <person name="Havlak P."/>
            <person name="Hellsten U."/>
            <person name="Kuo D.H."/>
            <person name="Larsson T."/>
            <person name="Lv J."/>
            <person name="Arendt D."/>
            <person name="Savage R."/>
            <person name="Osoegawa K."/>
            <person name="de Jong P."/>
            <person name="Grimwood J."/>
            <person name="Chapman J.A."/>
            <person name="Shapiro H."/>
            <person name="Aerts A."/>
            <person name="Otillar R.P."/>
            <person name="Terry A.Y."/>
            <person name="Boore J.L."/>
            <person name="Grigoriev I.V."/>
            <person name="Lindberg D.R."/>
            <person name="Seaver E.C."/>
            <person name="Weisblat D.A."/>
            <person name="Putnam N.H."/>
            <person name="Rokhsar D.S."/>
        </authorList>
    </citation>
    <scope>NUCLEOTIDE SEQUENCE</scope>
    <source>
        <strain evidence="4 6">I ESC-2004</strain>
    </source>
</reference>
<dbReference type="OMA" id="AHQVYYD"/>
<dbReference type="PANTHER" id="PTHR21184">
    <property type="entry name" value="MENORIN (DENDRITIC BRANCHING PROTEIN)"/>
    <property type="match status" value="1"/>
</dbReference>
<feature type="chain" id="PRO_5008787006" description="Menorin-like domain-containing protein" evidence="2">
    <location>
        <begin position="21"/>
        <end position="550"/>
    </location>
</feature>
<reference evidence="6" key="1">
    <citation type="submission" date="2012-12" db="EMBL/GenBank/DDBJ databases">
        <authorList>
            <person name="Hellsten U."/>
            <person name="Grimwood J."/>
            <person name="Chapman J.A."/>
            <person name="Shapiro H."/>
            <person name="Aerts A."/>
            <person name="Otillar R.P."/>
            <person name="Terry A.Y."/>
            <person name="Boore J.L."/>
            <person name="Simakov O."/>
            <person name="Marletaz F."/>
            <person name="Cho S.-J."/>
            <person name="Edsinger-Gonzales E."/>
            <person name="Havlak P."/>
            <person name="Kuo D.-H."/>
            <person name="Larsson T."/>
            <person name="Lv J."/>
            <person name="Arendt D."/>
            <person name="Savage R."/>
            <person name="Osoegawa K."/>
            <person name="de Jong P."/>
            <person name="Lindberg D.R."/>
            <person name="Seaver E.C."/>
            <person name="Weisblat D.A."/>
            <person name="Putnam N.H."/>
            <person name="Grigoriev I.V."/>
            <person name="Rokhsar D.S."/>
        </authorList>
    </citation>
    <scope>NUCLEOTIDE SEQUENCE</scope>
    <source>
        <strain evidence="6">I ESC-2004</strain>
    </source>
</reference>
<dbReference type="Pfam" id="PF10223">
    <property type="entry name" value="Menorin_N"/>
    <property type="match status" value="2"/>
</dbReference>
<proteinExistence type="inferred from homology"/>
<evidence type="ECO:0000256" key="2">
    <source>
        <dbReference type="SAM" id="SignalP"/>
    </source>
</evidence>
<name>R7THD7_CAPTE</name>
<dbReference type="InterPro" id="IPR019356">
    <property type="entry name" value="Menorin_dom"/>
</dbReference>
<evidence type="ECO:0000256" key="1">
    <source>
        <dbReference type="ARBA" id="ARBA00044953"/>
    </source>
</evidence>